<name>H5TVN6_9ACTN</name>
<evidence type="ECO:0000256" key="1">
    <source>
        <dbReference type="SAM" id="MobiDB-lite"/>
    </source>
</evidence>
<dbReference type="InterPro" id="IPR036397">
    <property type="entry name" value="RNaseH_sf"/>
</dbReference>
<comment type="caution">
    <text evidence="3">The sequence shown here is derived from an EMBL/GenBank/DDBJ whole genome shotgun (WGS) entry which is preliminary data.</text>
</comment>
<keyword evidence="4" id="KW-1185">Reference proteome</keyword>
<dbReference type="GO" id="GO:0015074">
    <property type="term" value="P:DNA integration"/>
    <property type="evidence" value="ECO:0007669"/>
    <property type="project" value="InterPro"/>
</dbReference>
<dbReference type="AlphaFoldDB" id="H5TVN6"/>
<dbReference type="Proteomes" id="UP000005845">
    <property type="component" value="Unassembled WGS sequence"/>
</dbReference>
<dbReference type="InterPro" id="IPR012337">
    <property type="entry name" value="RNaseH-like_sf"/>
</dbReference>
<evidence type="ECO:0000313" key="4">
    <source>
        <dbReference type="Proteomes" id="UP000005845"/>
    </source>
</evidence>
<dbReference type="Pfam" id="PF09299">
    <property type="entry name" value="Mu-transpos_C"/>
    <property type="match status" value="1"/>
</dbReference>
<proteinExistence type="predicted"/>
<dbReference type="GO" id="GO:0003676">
    <property type="term" value="F:nucleic acid binding"/>
    <property type="evidence" value="ECO:0007669"/>
    <property type="project" value="InterPro"/>
</dbReference>
<sequence>MGCLMGAPRSSRIPARAGARRIDRRLSKLFSGLLSVDDTQWIMRDAERVHEVAGTARVYSWDGSAVTFGELETIADLDPATLEPVRRLGTWQQARSKMLLHSTRFDGYTHSVLGESILEGMWMKALDRTNGLVGYIGQPLIVRWTVGSKAIIHLPDMLVSHRGHDTWLLDVRPDALMDTPGGQLMATLMTVTADLAGVRYHIAGSMSPQHRQNLDNLAMSRWGTSVEDTDWWTAVDRARPETIRALAEIAGDEPIGISRALRTLAQCKCHADLTRTLTLDTRLEWNTGMINPNVAFGLGSEWVHDGRRVQAKSVNVFADEPMVTLFDEKNCEKITVRLIDALRSHNVEVRPERGRISDLENVPPADLDLARERFAHMRDMVHGRVCEVDGTRPDSRYDVMVTNESDRIKNKIEELKGKPGYSSKNIYKLLKRFKESGERIESLVRYGTREVYNPESTLRPETVQSVRSAITELTAQSTGATGHRSLVINVRGKLHEWGISDENLTHHRLDKLVEQLSNEITKDTTRTRENSRSRRISGYRRPRPTRYLERVEIDATPLNQVCGDIATGAQFRPYALIAVDVQSTLYKSRLTPSMPTARDVRLLLFDMLLPIVQPEVVDKASRSGLIGLPEKLILRMTDEIGTVVIDNGSQMMPITSKDIVKDLGIDVEFCRTHTPSDKPYVESRNRSLDLLQQLFPEGYVGRNAEYRGKDTQPIFTFQGLNFMMQDFASREYPGRVSPNLRSDLSSKVFMSPVQKLAESITRGGLVETSIHPDDVYGLLESEERRATQGRVEFDGIAYVGPELKKLVGDSLSSVPVRLYYDYADRSRIFFFMGKTESWCELQAIDDYGEAVPPMSDILIHPWINFRKQGRLTRNKTDDADLGWKIFFMEQAKSTPGLLALDRANVSTRLPSPSGTPGARVPGERTAPGRKRKRPPEEFPIDIDDFEHEELNVARYQQDENEILEQMTSTTDEGIWKHDKGD</sequence>
<gene>
    <name evidence="3" type="ORF">GOSPT_014_00070</name>
</gene>
<evidence type="ECO:0000259" key="2">
    <source>
        <dbReference type="PROSITE" id="PS50994"/>
    </source>
</evidence>
<protein>
    <recommendedName>
        <fullName evidence="2">Integrase catalytic domain-containing protein</fullName>
    </recommendedName>
</protein>
<dbReference type="eggNOG" id="COG2801">
    <property type="taxonomic scope" value="Bacteria"/>
</dbReference>
<accession>H5TVN6</accession>
<dbReference type="SUPFAM" id="SSF53098">
    <property type="entry name" value="Ribonuclease H-like"/>
    <property type="match status" value="1"/>
</dbReference>
<reference evidence="3 4" key="1">
    <citation type="submission" date="2012-02" db="EMBL/GenBank/DDBJ databases">
        <title>Whole genome shotgun sequence of Gordonia sputi NBRC 100414.</title>
        <authorList>
            <person name="Yoshida I."/>
            <person name="Hosoyama A."/>
            <person name="Tsuchikane K."/>
            <person name="Katsumata H."/>
            <person name="Yamazaki S."/>
            <person name="Fujita N."/>
        </authorList>
    </citation>
    <scope>NUCLEOTIDE SEQUENCE [LARGE SCALE GENOMIC DNA]</scope>
    <source>
        <strain evidence="3 4">NBRC 100414</strain>
    </source>
</reference>
<evidence type="ECO:0000313" key="3">
    <source>
        <dbReference type="EMBL" id="GAB37544.1"/>
    </source>
</evidence>
<dbReference type="EMBL" id="BAFC01000014">
    <property type="protein sequence ID" value="GAB37544.1"/>
    <property type="molecule type" value="Genomic_DNA"/>
</dbReference>
<feature type="region of interest" description="Disordered" evidence="1">
    <location>
        <begin position="906"/>
        <end position="942"/>
    </location>
</feature>
<dbReference type="InterPro" id="IPR015378">
    <property type="entry name" value="Transposase-like_Mu_C"/>
</dbReference>
<feature type="domain" description="Integrase catalytic" evidence="2">
    <location>
        <begin position="540"/>
        <end position="688"/>
    </location>
</feature>
<dbReference type="PROSITE" id="PS50994">
    <property type="entry name" value="INTEGRASE"/>
    <property type="match status" value="1"/>
</dbReference>
<dbReference type="InterPro" id="IPR001584">
    <property type="entry name" value="Integrase_cat-core"/>
</dbReference>
<dbReference type="Gene3D" id="3.30.420.10">
    <property type="entry name" value="Ribonuclease H-like superfamily/Ribonuclease H"/>
    <property type="match status" value="1"/>
</dbReference>
<organism evidence="3 4">
    <name type="scientific">Gordonia sputi NBRC 100414</name>
    <dbReference type="NCBI Taxonomy" id="1089453"/>
    <lineage>
        <taxon>Bacteria</taxon>
        <taxon>Bacillati</taxon>
        <taxon>Actinomycetota</taxon>
        <taxon>Actinomycetes</taxon>
        <taxon>Mycobacteriales</taxon>
        <taxon>Gordoniaceae</taxon>
        <taxon>Gordonia</taxon>
    </lineage>
</organism>